<evidence type="ECO:0000256" key="4">
    <source>
        <dbReference type="ARBA" id="ARBA00022729"/>
    </source>
</evidence>
<organism evidence="13 14">
    <name type="scientific">Elsinoe australis</name>
    <dbReference type="NCBI Taxonomy" id="40998"/>
    <lineage>
        <taxon>Eukaryota</taxon>
        <taxon>Fungi</taxon>
        <taxon>Dikarya</taxon>
        <taxon>Ascomycota</taxon>
        <taxon>Pezizomycotina</taxon>
        <taxon>Dothideomycetes</taxon>
        <taxon>Dothideomycetidae</taxon>
        <taxon>Myriangiales</taxon>
        <taxon>Elsinoaceae</taxon>
        <taxon>Elsinoe</taxon>
    </lineage>
</organism>
<dbReference type="GO" id="GO:0009251">
    <property type="term" value="P:glucan catabolic process"/>
    <property type="evidence" value="ECO:0007669"/>
    <property type="project" value="TreeGrafter"/>
</dbReference>
<dbReference type="GO" id="GO:0005576">
    <property type="term" value="C:extracellular region"/>
    <property type="evidence" value="ECO:0007669"/>
    <property type="project" value="UniProtKB-SubCell"/>
</dbReference>
<evidence type="ECO:0000256" key="11">
    <source>
        <dbReference type="SAM" id="SignalP"/>
    </source>
</evidence>
<comment type="caution">
    <text evidence="13">The sequence shown here is derived from an EMBL/GenBank/DDBJ whole genome shotgun (WGS) entry which is preliminary data.</text>
</comment>
<feature type="signal peptide" evidence="11">
    <location>
        <begin position="1"/>
        <end position="21"/>
    </location>
</feature>
<evidence type="ECO:0000259" key="12">
    <source>
        <dbReference type="Pfam" id="PF00150"/>
    </source>
</evidence>
<evidence type="ECO:0000256" key="1">
    <source>
        <dbReference type="ARBA" id="ARBA00004613"/>
    </source>
</evidence>
<dbReference type="EMBL" id="PTQR01000004">
    <property type="protein sequence ID" value="TKX27513.1"/>
    <property type="molecule type" value="Genomic_DNA"/>
</dbReference>
<dbReference type="GO" id="GO:0071555">
    <property type="term" value="P:cell wall organization"/>
    <property type="evidence" value="ECO:0007669"/>
    <property type="project" value="UniProtKB-KW"/>
</dbReference>
<evidence type="ECO:0000256" key="3">
    <source>
        <dbReference type="ARBA" id="ARBA00022525"/>
    </source>
</evidence>
<dbReference type="PANTHER" id="PTHR31297">
    <property type="entry name" value="GLUCAN ENDO-1,6-BETA-GLUCOSIDASE B"/>
    <property type="match status" value="1"/>
</dbReference>
<name>A0A4U7B7N9_9PEZI</name>
<dbReference type="InterPro" id="IPR050386">
    <property type="entry name" value="Glycosyl_hydrolase_5"/>
</dbReference>
<evidence type="ECO:0000256" key="9">
    <source>
        <dbReference type="ARBA" id="ARBA00038929"/>
    </source>
</evidence>
<feature type="chain" id="PRO_5020226770" description="glucan 1,3-beta-glucosidase" evidence="11">
    <location>
        <begin position="22"/>
        <end position="404"/>
    </location>
</feature>
<evidence type="ECO:0000256" key="10">
    <source>
        <dbReference type="RuleBase" id="RU361153"/>
    </source>
</evidence>
<evidence type="ECO:0000256" key="2">
    <source>
        <dbReference type="ARBA" id="ARBA00005641"/>
    </source>
</evidence>
<evidence type="ECO:0000256" key="8">
    <source>
        <dbReference type="ARBA" id="ARBA00036824"/>
    </source>
</evidence>
<sequence>MRLLDYTSVLLPLSLIPSAIAAPSNTYSSTPSTKYVNWRKSSFTGVNLGGWFVQEKFIDTGFWNANFGNASDEWTACKNLGSKCSTVLEKRYSTWIDKPLIDTLAKSGVNILRIPMTYAAWIKVPGSQLYHGNQKKYLRTITDYAISKYDMHIVIDLHSLPGGLNGLEIGERVGGRDWFNSTSNLKYSLDTVDAVLAFIQASKYPSHFTLEPINEPSDNPDFSQFGGPNTLTPSGVTWVLKYYRAVLAHTKKVDKRIPVMLMDTFKSPEFWSAYFNTTENIVFDTHNYWFPTARGANSQNVTTLICQDAAKDKVTKFPVFVGEWSLEVGYNNTLKLRERNLKTAINAWKASGAGSAFWTAKVTSPDALVAGEGSKTDYWSWVQFAKLGFFDKGRKEKGLTCPAA</sequence>
<dbReference type="SUPFAM" id="SSF51445">
    <property type="entry name" value="(Trans)glycosidases"/>
    <property type="match status" value="1"/>
</dbReference>
<dbReference type="EC" id="3.2.1.58" evidence="9"/>
<comment type="subcellular location">
    <subcellularLocation>
        <location evidence="1">Secreted</location>
    </subcellularLocation>
</comment>
<dbReference type="AlphaFoldDB" id="A0A4U7B7N9"/>
<evidence type="ECO:0000256" key="7">
    <source>
        <dbReference type="ARBA" id="ARBA00023316"/>
    </source>
</evidence>
<keyword evidence="7" id="KW-0961">Cell wall biogenesis/degradation</keyword>
<gene>
    <name evidence="13" type="ORF">C1H76_0351</name>
</gene>
<dbReference type="Pfam" id="PF00150">
    <property type="entry name" value="Cellulase"/>
    <property type="match status" value="1"/>
</dbReference>
<keyword evidence="6 10" id="KW-0326">Glycosidase</keyword>
<dbReference type="InterPro" id="IPR017853">
    <property type="entry name" value="GH"/>
</dbReference>
<keyword evidence="3" id="KW-0964">Secreted</keyword>
<dbReference type="Proteomes" id="UP000308133">
    <property type="component" value="Unassembled WGS sequence"/>
</dbReference>
<accession>A0A4U7B7N9</accession>
<reference evidence="13 14" key="1">
    <citation type="submission" date="2018-02" db="EMBL/GenBank/DDBJ databases">
        <title>Draft genome sequences of Elsinoe sp., causing black scab on jojoba.</title>
        <authorList>
            <person name="Stodart B."/>
            <person name="Jeffress S."/>
            <person name="Ash G."/>
            <person name="Arun Chinnappa K."/>
        </authorList>
    </citation>
    <scope>NUCLEOTIDE SEQUENCE [LARGE SCALE GENOMIC DNA]</scope>
    <source>
        <strain evidence="13 14">Hillstone_2</strain>
    </source>
</reference>
<keyword evidence="5 10" id="KW-0378">Hydrolase</keyword>
<evidence type="ECO:0000256" key="5">
    <source>
        <dbReference type="ARBA" id="ARBA00022801"/>
    </source>
</evidence>
<dbReference type="GO" id="GO:0004338">
    <property type="term" value="F:glucan exo-1,3-beta-glucosidase activity"/>
    <property type="evidence" value="ECO:0007669"/>
    <property type="project" value="UniProtKB-EC"/>
</dbReference>
<comment type="catalytic activity">
    <reaction evidence="8">
        <text>Successive hydrolysis of beta-D-glucose units from the non-reducing ends of (1-&gt;3)-beta-D-glucans, releasing alpha-glucose.</text>
        <dbReference type="EC" id="3.2.1.58"/>
    </reaction>
</comment>
<dbReference type="GO" id="GO:0009986">
    <property type="term" value="C:cell surface"/>
    <property type="evidence" value="ECO:0007669"/>
    <property type="project" value="TreeGrafter"/>
</dbReference>
<evidence type="ECO:0000313" key="14">
    <source>
        <dbReference type="Proteomes" id="UP000308133"/>
    </source>
</evidence>
<feature type="domain" description="Glycoside hydrolase family 5" evidence="12">
    <location>
        <begin position="92"/>
        <end position="361"/>
    </location>
</feature>
<dbReference type="Gene3D" id="3.20.20.80">
    <property type="entry name" value="Glycosidases"/>
    <property type="match status" value="1"/>
</dbReference>
<evidence type="ECO:0000313" key="13">
    <source>
        <dbReference type="EMBL" id="TKX27513.1"/>
    </source>
</evidence>
<evidence type="ECO:0000256" key="6">
    <source>
        <dbReference type="ARBA" id="ARBA00023295"/>
    </source>
</evidence>
<dbReference type="InterPro" id="IPR001547">
    <property type="entry name" value="Glyco_hydro_5"/>
</dbReference>
<dbReference type="PANTHER" id="PTHR31297:SF1">
    <property type="entry name" value="GLUCAN 1,3-BETA-GLUCOSIDASE I_II-RELATED"/>
    <property type="match status" value="1"/>
</dbReference>
<proteinExistence type="inferred from homology"/>
<protein>
    <recommendedName>
        <fullName evidence="9">glucan 1,3-beta-glucosidase</fullName>
        <ecNumber evidence="9">3.2.1.58</ecNumber>
    </recommendedName>
</protein>
<comment type="similarity">
    <text evidence="2 10">Belongs to the glycosyl hydrolase 5 (cellulase A) family.</text>
</comment>
<keyword evidence="4 11" id="KW-0732">Signal</keyword>